<reference evidence="7 8" key="1">
    <citation type="journal article" date="2023" name="BMC Biol.">
        <title>The compact genome of the sponge Oopsacas minuta (Hexactinellida) is lacking key metazoan core genes.</title>
        <authorList>
            <person name="Santini S."/>
            <person name="Schenkelaars Q."/>
            <person name="Jourda C."/>
            <person name="Duchesne M."/>
            <person name="Belahbib H."/>
            <person name="Rocher C."/>
            <person name="Selva M."/>
            <person name="Riesgo A."/>
            <person name="Vervoort M."/>
            <person name="Leys S.P."/>
            <person name="Kodjabachian L."/>
            <person name="Le Bivic A."/>
            <person name="Borchiellini C."/>
            <person name="Claverie J.M."/>
            <person name="Renard E."/>
        </authorList>
    </citation>
    <scope>NUCLEOTIDE SEQUENCE [LARGE SCALE GENOMIC DNA]</scope>
    <source>
        <strain evidence="7">SPO-2</strain>
    </source>
</reference>
<evidence type="ECO:0000256" key="3">
    <source>
        <dbReference type="ARBA" id="ARBA00022771"/>
    </source>
</evidence>
<evidence type="ECO:0000256" key="4">
    <source>
        <dbReference type="ARBA" id="ARBA00022833"/>
    </source>
</evidence>
<dbReference type="InterPro" id="IPR008906">
    <property type="entry name" value="HATC_C_dom"/>
</dbReference>
<dbReference type="PANTHER" id="PTHR46481:SF10">
    <property type="entry name" value="ZINC FINGER BED DOMAIN-CONTAINING PROTEIN 39"/>
    <property type="match status" value="1"/>
</dbReference>
<dbReference type="Pfam" id="PF05699">
    <property type="entry name" value="Dimer_Tnp_hAT"/>
    <property type="match status" value="1"/>
</dbReference>
<accession>A0AAV7JY87</accession>
<proteinExistence type="predicted"/>
<dbReference type="AlphaFoldDB" id="A0AAV7JY87"/>
<sequence length="292" mass="33289">MDPQMRYVCLQSFSQIKTSENIGFELDQILTEVYCDPANTPVTTDKGANMVAATAQKIRIDCACHRINTAIKTGWERAMMENEELDQLHDDVNKAVTFAKKSSGIQSELPISLKRGASIQNVAPSYYALQNAWEIETEDDPLTRILKRIMTEELVQKENQVDEPLLPSAPKSNRLDPLLCFRNCSTTVSTNNYTNWNEENLRSELTGYEKIISIQYDEDIFDPIKWWGKHSCRFPITCFLSQSFLVIQASSAESERHFSSADRVTRKDREKLNPDTVEGLVLLNDALKKKII</sequence>
<protein>
    <recommendedName>
        <fullName evidence="6">HAT C-terminal dimerisation domain-containing protein</fullName>
    </recommendedName>
</protein>
<dbReference type="GO" id="GO:0005634">
    <property type="term" value="C:nucleus"/>
    <property type="evidence" value="ECO:0007669"/>
    <property type="project" value="UniProtKB-SubCell"/>
</dbReference>
<dbReference type="PANTHER" id="PTHR46481">
    <property type="entry name" value="ZINC FINGER BED DOMAIN-CONTAINING PROTEIN 4"/>
    <property type="match status" value="1"/>
</dbReference>
<evidence type="ECO:0000256" key="5">
    <source>
        <dbReference type="ARBA" id="ARBA00023242"/>
    </source>
</evidence>
<comment type="caution">
    <text evidence="7">The sequence shown here is derived from an EMBL/GenBank/DDBJ whole genome shotgun (WGS) entry which is preliminary data.</text>
</comment>
<keyword evidence="3" id="KW-0863">Zinc-finger</keyword>
<name>A0AAV7JY87_9METZ</name>
<dbReference type="Proteomes" id="UP001165289">
    <property type="component" value="Unassembled WGS sequence"/>
</dbReference>
<organism evidence="7 8">
    <name type="scientific">Oopsacas minuta</name>
    <dbReference type="NCBI Taxonomy" id="111878"/>
    <lineage>
        <taxon>Eukaryota</taxon>
        <taxon>Metazoa</taxon>
        <taxon>Porifera</taxon>
        <taxon>Hexactinellida</taxon>
        <taxon>Hexasterophora</taxon>
        <taxon>Lyssacinosida</taxon>
        <taxon>Leucopsacidae</taxon>
        <taxon>Oopsacas</taxon>
    </lineage>
</organism>
<dbReference type="InterPro" id="IPR012337">
    <property type="entry name" value="RNaseH-like_sf"/>
</dbReference>
<evidence type="ECO:0000256" key="2">
    <source>
        <dbReference type="ARBA" id="ARBA00022723"/>
    </source>
</evidence>
<dbReference type="InterPro" id="IPR052035">
    <property type="entry name" value="ZnF_BED_domain_contain"/>
</dbReference>
<keyword evidence="4" id="KW-0862">Zinc</keyword>
<dbReference type="GO" id="GO:0008270">
    <property type="term" value="F:zinc ion binding"/>
    <property type="evidence" value="ECO:0007669"/>
    <property type="project" value="UniProtKB-KW"/>
</dbReference>
<evidence type="ECO:0000313" key="7">
    <source>
        <dbReference type="EMBL" id="KAI6653454.1"/>
    </source>
</evidence>
<dbReference type="GO" id="GO:0046983">
    <property type="term" value="F:protein dimerization activity"/>
    <property type="evidence" value="ECO:0007669"/>
    <property type="project" value="InterPro"/>
</dbReference>
<evidence type="ECO:0000313" key="8">
    <source>
        <dbReference type="Proteomes" id="UP001165289"/>
    </source>
</evidence>
<comment type="subcellular location">
    <subcellularLocation>
        <location evidence="1">Nucleus</location>
    </subcellularLocation>
</comment>
<gene>
    <name evidence="7" type="ORF">LOD99_3673</name>
</gene>
<dbReference type="SUPFAM" id="SSF53098">
    <property type="entry name" value="Ribonuclease H-like"/>
    <property type="match status" value="1"/>
</dbReference>
<keyword evidence="2" id="KW-0479">Metal-binding</keyword>
<evidence type="ECO:0000256" key="1">
    <source>
        <dbReference type="ARBA" id="ARBA00004123"/>
    </source>
</evidence>
<keyword evidence="5" id="KW-0539">Nucleus</keyword>
<feature type="domain" description="HAT C-terminal dimerisation" evidence="6">
    <location>
        <begin position="216"/>
        <end position="286"/>
    </location>
</feature>
<keyword evidence="8" id="KW-1185">Reference proteome</keyword>
<dbReference type="EMBL" id="JAKMXF010000277">
    <property type="protein sequence ID" value="KAI6653454.1"/>
    <property type="molecule type" value="Genomic_DNA"/>
</dbReference>
<evidence type="ECO:0000259" key="6">
    <source>
        <dbReference type="Pfam" id="PF05699"/>
    </source>
</evidence>